<dbReference type="PANTHER" id="PTHR30565:SF9">
    <property type="entry name" value="PROTEIN YCIF"/>
    <property type="match status" value="1"/>
</dbReference>
<name>A0A3D9BZD6_9RHOB</name>
<dbReference type="Gene3D" id="1.20.1260.10">
    <property type="match status" value="1"/>
</dbReference>
<dbReference type="EMBL" id="QOHR01000001">
    <property type="protein sequence ID" value="REC58746.1"/>
    <property type="molecule type" value="Genomic_DNA"/>
</dbReference>
<dbReference type="SUPFAM" id="SSF47240">
    <property type="entry name" value="Ferritin-like"/>
    <property type="match status" value="1"/>
</dbReference>
<organism evidence="1 2">
    <name type="scientific">Rhodosalinus sediminis</name>
    <dbReference type="NCBI Taxonomy" id="1940533"/>
    <lineage>
        <taxon>Bacteria</taxon>
        <taxon>Pseudomonadati</taxon>
        <taxon>Pseudomonadota</taxon>
        <taxon>Alphaproteobacteria</taxon>
        <taxon>Rhodobacterales</taxon>
        <taxon>Paracoccaceae</taxon>
        <taxon>Rhodosalinus</taxon>
    </lineage>
</organism>
<dbReference type="Pfam" id="PF05974">
    <property type="entry name" value="DUF892"/>
    <property type="match status" value="1"/>
</dbReference>
<comment type="caution">
    <text evidence="1">The sequence shown here is derived from an EMBL/GenBank/DDBJ whole genome shotgun (WGS) entry which is preliminary data.</text>
</comment>
<proteinExistence type="predicted"/>
<accession>A0A3D9BZD6</accession>
<sequence>MQITDLETLDLSKGQEARSAEAQIAGAFDAFGAKASDPALTALLHGEVPEAAGHRDALAEVIAAHDAAPRAHADRKMRAMLDEADRWAGAIEDAGARDAARGASAQRGQHDEIARHCSLVARAKPLGMRDRSRLEAIVAAEKEADARLTEIAEAGVTTEAA</sequence>
<keyword evidence="2" id="KW-1185">Reference proteome</keyword>
<dbReference type="InterPro" id="IPR047114">
    <property type="entry name" value="YciF"/>
</dbReference>
<dbReference type="RefSeq" id="WP_115977788.1">
    <property type="nucleotide sequence ID" value="NZ_QOHR01000001.1"/>
</dbReference>
<dbReference type="OrthoDB" id="9795056at2"/>
<dbReference type="Proteomes" id="UP000257131">
    <property type="component" value="Unassembled WGS sequence"/>
</dbReference>
<protein>
    <submittedName>
        <fullName evidence="1">DUF892 family protein</fullName>
    </submittedName>
</protein>
<reference evidence="1 2" key="1">
    <citation type="journal article" date="2017" name="Int. J. Syst. Evol. Microbiol.">
        <title>Rhodosalinus sediminis gen. nov., sp. nov., isolated from marine saltern.</title>
        <authorList>
            <person name="Guo L.Y."/>
            <person name="Ling S.K."/>
            <person name="Li C.M."/>
            <person name="Chen G.J."/>
            <person name="Du Z.J."/>
        </authorList>
    </citation>
    <scope>NUCLEOTIDE SEQUENCE [LARGE SCALE GENOMIC DNA]</scope>
    <source>
        <strain evidence="1 2">WDN1C137</strain>
    </source>
</reference>
<gene>
    <name evidence="1" type="ORF">DRV84_00490</name>
</gene>
<dbReference type="PANTHER" id="PTHR30565">
    <property type="entry name" value="PROTEIN YCIF"/>
    <property type="match status" value="1"/>
</dbReference>
<evidence type="ECO:0000313" key="1">
    <source>
        <dbReference type="EMBL" id="REC58746.1"/>
    </source>
</evidence>
<dbReference type="InterPro" id="IPR012347">
    <property type="entry name" value="Ferritin-like"/>
</dbReference>
<dbReference type="AlphaFoldDB" id="A0A3D9BZD6"/>
<dbReference type="InterPro" id="IPR010287">
    <property type="entry name" value="DUF892_YciF-like"/>
</dbReference>
<dbReference type="InterPro" id="IPR009078">
    <property type="entry name" value="Ferritin-like_SF"/>
</dbReference>
<evidence type="ECO:0000313" key="2">
    <source>
        <dbReference type="Proteomes" id="UP000257131"/>
    </source>
</evidence>